<dbReference type="Proteomes" id="UP000094487">
    <property type="component" value="Unassembled WGS sequence"/>
</dbReference>
<gene>
    <name evidence="4" type="ORF">BFL28_02965</name>
</gene>
<dbReference type="EMBL" id="MDDS01000035">
    <property type="protein sequence ID" value="ODP37293.1"/>
    <property type="molecule type" value="Genomic_DNA"/>
</dbReference>
<keyword evidence="5" id="KW-1185">Reference proteome</keyword>
<dbReference type="GO" id="GO:0006281">
    <property type="term" value="P:DNA repair"/>
    <property type="evidence" value="ECO:0007669"/>
    <property type="project" value="InterPro"/>
</dbReference>
<dbReference type="GO" id="GO:0016740">
    <property type="term" value="F:transferase activity"/>
    <property type="evidence" value="ECO:0007669"/>
    <property type="project" value="UniProtKB-KW"/>
</dbReference>
<keyword evidence="4" id="KW-0808">Transferase</keyword>
<dbReference type="InterPro" id="IPR001126">
    <property type="entry name" value="UmuC"/>
</dbReference>
<name>A0A1E3LU74_9SPHN</name>
<dbReference type="CDD" id="cd03468">
    <property type="entry name" value="PolY_like"/>
    <property type="match status" value="1"/>
</dbReference>
<dbReference type="AlphaFoldDB" id="A0A1E3LU74"/>
<evidence type="ECO:0000259" key="3">
    <source>
        <dbReference type="Pfam" id="PF00817"/>
    </source>
</evidence>
<proteinExistence type="inferred from homology"/>
<accession>A0A1E3LU74</accession>
<dbReference type="Gene3D" id="3.30.70.270">
    <property type="match status" value="1"/>
</dbReference>
<organism evidence="4 5">
    <name type="scientific">Sphingomonas turrisvirgatae</name>
    <dbReference type="NCBI Taxonomy" id="1888892"/>
    <lineage>
        <taxon>Bacteria</taxon>
        <taxon>Pseudomonadati</taxon>
        <taxon>Pseudomonadota</taxon>
        <taxon>Alphaproteobacteria</taxon>
        <taxon>Sphingomonadales</taxon>
        <taxon>Sphingomonadaceae</taxon>
        <taxon>Sphingomonas</taxon>
    </lineage>
</organism>
<evidence type="ECO:0000313" key="4">
    <source>
        <dbReference type="EMBL" id="ODP37293.1"/>
    </source>
</evidence>
<evidence type="ECO:0000313" key="5">
    <source>
        <dbReference type="Proteomes" id="UP000094487"/>
    </source>
</evidence>
<feature type="domain" description="UmuC" evidence="3">
    <location>
        <begin position="13"/>
        <end position="121"/>
    </location>
</feature>
<dbReference type="STRING" id="1888892.BFL28_02965"/>
<dbReference type="PANTHER" id="PTHR35369:SF2">
    <property type="entry name" value="BLR3025 PROTEIN"/>
    <property type="match status" value="1"/>
</dbReference>
<dbReference type="SUPFAM" id="SSF56672">
    <property type="entry name" value="DNA/RNA polymerases"/>
    <property type="match status" value="1"/>
</dbReference>
<evidence type="ECO:0000256" key="2">
    <source>
        <dbReference type="ARBA" id="ARBA00022763"/>
    </source>
</evidence>
<dbReference type="Gene3D" id="3.40.1170.60">
    <property type="match status" value="1"/>
</dbReference>
<evidence type="ECO:0000256" key="1">
    <source>
        <dbReference type="ARBA" id="ARBA00010945"/>
    </source>
</evidence>
<comment type="similarity">
    <text evidence="1">Belongs to the DNA polymerase type-Y family.</text>
</comment>
<keyword evidence="2" id="KW-0227">DNA damage</keyword>
<dbReference type="InterPro" id="IPR050356">
    <property type="entry name" value="SulA_CellDiv_inhibitor"/>
</dbReference>
<dbReference type="Pfam" id="PF00817">
    <property type="entry name" value="IMS"/>
    <property type="match status" value="1"/>
</dbReference>
<dbReference type="InterPro" id="IPR043128">
    <property type="entry name" value="Rev_trsase/Diguanyl_cyclase"/>
</dbReference>
<dbReference type="PANTHER" id="PTHR35369">
    <property type="entry name" value="BLR3025 PROTEIN-RELATED"/>
    <property type="match status" value="1"/>
</dbReference>
<sequence>MARSTPADLAVEGPLALTERHKGAVRLTACNPDAVALGLGIGMTLADARARVPDLAAVEGDPAADMSWLERIADACDRFTPSVMTEPPDGLALDITGCAHLFGGEYGLLAEVEARMRRWTGHLRHALADTPEGARALARFQTAPSSSEAAALRRLPVAALELDDEADRALRRAGLKTVGDLADRPAEPLAARFGTELPDRLARLLGRSGSVITPRRAPPALLFERRFAEPIARADDAVAVIGELAAQASITMEEQRKGGRRFVARLFRSDGHVVDLAVECGGPLRDSARIMRLFTERVAALADPIDPGFGFDMIRLAVPRIEPLAAAQLQLEGGLDHADEAIGELVDRLSMRAGPRRIRRFVARDTHIPEQAVLALPAIEAPPPAAWTTPDPAEPPHRPIHLFDPPQPVEVIAELPDGPPRRFRWRRNLHEISRFEGPERIAAEWWRRAPGDPGLTRDYYRVEDVRGRRFWLFRHGLYDEKPAPRWYVHGLFA</sequence>
<comment type="caution">
    <text evidence="4">The sequence shown here is derived from an EMBL/GenBank/DDBJ whole genome shotgun (WGS) entry which is preliminary data.</text>
</comment>
<dbReference type="InterPro" id="IPR043502">
    <property type="entry name" value="DNA/RNA_pol_sf"/>
</dbReference>
<reference evidence="4 5" key="1">
    <citation type="submission" date="2016-08" db="EMBL/GenBank/DDBJ databases">
        <title>Draft genome of the agarase producing Sphingomonas sp. MCT13.</title>
        <authorList>
            <person name="D'Andrea M.M."/>
            <person name="Rossolini G.M."/>
            <person name="Thaller M.C."/>
        </authorList>
    </citation>
    <scope>NUCLEOTIDE SEQUENCE [LARGE SCALE GENOMIC DNA]</scope>
    <source>
        <strain evidence="4 5">MCT13</strain>
    </source>
</reference>
<protein>
    <submittedName>
        <fullName evidence="4">Nucleotidyltransferase</fullName>
    </submittedName>
</protein>